<evidence type="ECO:0000259" key="8">
    <source>
        <dbReference type="Pfam" id="PF25954"/>
    </source>
</evidence>
<dbReference type="FunFam" id="2.40.420.20:FF:000003">
    <property type="entry name" value="Cation efflux system protein cusB"/>
    <property type="match status" value="1"/>
</dbReference>
<dbReference type="Proteomes" id="UP000192761">
    <property type="component" value="Unassembled WGS sequence"/>
</dbReference>
<dbReference type="Pfam" id="PF25975">
    <property type="entry name" value="CzcB_C"/>
    <property type="match status" value="1"/>
</dbReference>
<dbReference type="Gene3D" id="6.10.140.730">
    <property type="match status" value="1"/>
</dbReference>
<evidence type="ECO:0000313" key="10">
    <source>
        <dbReference type="EMBL" id="SMC29391.1"/>
    </source>
</evidence>
<dbReference type="InterPro" id="IPR051909">
    <property type="entry name" value="MFP_Cation_Efflux"/>
</dbReference>
<dbReference type="OrthoDB" id="9806939at2"/>
<organism evidence="10 11">
    <name type="scientific">Andreprevotia lacus DSM 23236</name>
    <dbReference type="NCBI Taxonomy" id="1121001"/>
    <lineage>
        <taxon>Bacteria</taxon>
        <taxon>Pseudomonadati</taxon>
        <taxon>Pseudomonadota</taxon>
        <taxon>Betaproteobacteria</taxon>
        <taxon>Neisseriales</taxon>
        <taxon>Chitinibacteraceae</taxon>
        <taxon>Andreprevotia</taxon>
    </lineage>
</organism>
<dbReference type="GO" id="GO:0060003">
    <property type="term" value="P:copper ion export"/>
    <property type="evidence" value="ECO:0007669"/>
    <property type="project" value="TreeGrafter"/>
</dbReference>
<dbReference type="FunFam" id="2.40.30.170:FF:000010">
    <property type="entry name" value="Efflux RND transporter periplasmic adaptor subunit"/>
    <property type="match status" value="1"/>
</dbReference>
<dbReference type="InterPro" id="IPR045800">
    <property type="entry name" value="HMBD"/>
</dbReference>
<gene>
    <name evidence="10" type="ORF">SAMN02745857_03807</name>
</gene>
<dbReference type="Pfam" id="PF19335">
    <property type="entry name" value="HMBD"/>
    <property type="match status" value="1"/>
</dbReference>
<evidence type="ECO:0000259" key="6">
    <source>
        <dbReference type="Pfam" id="PF25869"/>
    </source>
</evidence>
<dbReference type="InterPro" id="IPR058649">
    <property type="entry name" value="CzcB_C"/>
</dbReference>
<proteinExistence type="inferred from homology"/>
<dbReference type="Gene3D" id="2.40.420.20">
    <property type="match status" value="1"/>
</dbReference>
<feature type="domain" description="CusB-like three alpha-helical bundle" evidence="6">
    <location>
        <begin position="158"/>
        <end position="201"/>
    </location>
</feature>
<dbReference type="AlphaFoldDB" id="A0A1W1Y0S4"/>
<dbReference type="STRING" id="1121001.SAMN02745857_03807"/>
<dbReference type="EMBL" id="FWXD01000034">
    <property type="protein sequence ID" value="SMC29391.1"/>
    <property type="molecule type" value="Genomic_DNA"/>
</dbReference>
<name>A0A1W1Y0S4_9NEIS</name>
<dbReference type="InterPro" id="IPR058792">
    <property type="entry name" value="Beta-barrel_RND_2"/>
</dbReference>
<protein>
    <submittedName>
        <fullName evidence="10">Membrane fusion protein, Cu(I)/Ag(I) efflux system</fullName>
    </submittedName>
</protein>
<feature type="domain" description="CzcB-like C-terminal circularly permuted SH3-like" evidence="9">
    <location>
        <begin position="325"/>
        <end position="384"/>
    </location>
</feature>
<feature type="domain" description="Heavy metal binding" evidence="5">
    <location>
        <begin position="44"/>
        <end position="71"/>
    </location>
</feature>
<evidence type="ECO:0000256" key="3">
    <source>
        <dbReference type="ARBA" id="ARBA00022729"/>
    </source>
</evidence>
<dbReference type="Pfam" id="PF11604">
    <property type="entry name" value="CusF_Ec"/>
    <property type="match status" value="1"/>
</dbReference>
<dbReference type="GO" id="GO:0015679">
    <property type="term" value="P:plasma membrane copper ion transport"/>
    <property type="evidence" value="ECO:0007669"/>
    <property type="project" value="TreeGrafter"/>
</dbReference>
<dbReference type="InterPro" id="IPR042230">
    <property type="entry name" value="CusF_sf"/>
</dbReference>
<evidence type="ECO:0000259" key="9">
    <source>
        <dbReference type="Pfam" id="PF25975"/>
    </source>
</evidence>
<reference evidence="10 11" key="1">
    <citation type="submission" date="2017-04" db="EMBL/GenBank/DDBJ databases">
        <authorList>
            <person name="Afonso C.L."/>
            <person name="Miller P.J."/>
            <person name="Scott M.A."/>
            <person name="Spackman E."/>
            <person name="Goraichik I."/>
            <person name="Dimitrov K.M."/>
            <person name="Suarez D.L."/>
            <person name="Swayne D.E."/>
        </authorList>
    </citation>
    <scope>NUCLEOTIDE SEQUENCE [LARGE SCALE GENOMIC DNA]</scope>
    <source>
        <strain evidence="10 11">DSM 23236</strain>
    </source>
</reference>
<feature type="domain" description="CusB-like beta-barrel" evidence="8">
    <location>
        <begin position="241"/>
        <end position="318"/>
    </location>
</feature>
<dbReference type="Pfam" id="PF25954">
    <property type="entry name" value="Beta-barrel_RND_2"/>
    <property type="match status" value="1"/>
</dbReference>
<keyword evidence="3" id="KW-0732">Signal</keyword>
<dbReference type="Gene3D" id="2.40.50.100">
    <property type="match status" value="1"/>
</dbReference>
<dbReference type="GO" id="GO:0016020">
    <property type="term" value="C:membrane"/>
    <property type="evidence" value="ECO:0007669"/>
    <property type="project" value="InterPro"/>
</dbReference>
<dbReference type="InterPro" id="IPR058790">
    <property type="entry name" value="BSH_CusB"/>
</dbReference>
<dbReference type="InterPro" id="IPR006143">
    <property type="entry name" value="RND_pump_MFP"/>
</dbReference>
<dbReference type="SUPFAM" id="SSF111369">
    <property type="entry name" value="HlyD-like secretion proteins"/>
    <property type="match status" value="1"/>
</dbReference>
<evidence type="ECO:0000259" key="5">
    <source>
        <dbReference type="Pfam" id="PF19335"/>
    </source>
</evidence>
<dbReference type="InterPro" id="IPR058791">
    <property type="entry name" value="3HB_CusB"/>
</dbReference>
<comment type="similarity">
    <text evidence="1">Belongs to the membrane fusion protein (MFP) (TC 8.A.1) family.</text>
</comment>
<dbReference type="Gene3D" id="2.40.50.320">
    <property type="entry name" value="Copper binding periplasmic protein CusF"/>
    <property type="match status" value="1"/>
</dbReference>
<dbReference type="GO" id="GO:0030288">
    <property type="term" value="C:outer membrane-bounded periplasmic space"/>
    <property type="evidence" value="ECO:0007669"/>
    <property type="project" value="TreeGrafter"/>
</dbReference>
<dbReference type="NCBIfam" id="TIGR01730">
    <property type="entry name" value="RND_mfp"/>
    <property type="match status" value="1"/>
</dbReference>
<dbReference type="PANTHER" id="PTHR30097">
    <property type="entry name" value="CATION EFFLUX SYSTEM PROTEIN CUSB"/>
    <property type="match status" value="1"/>
</dbReference>
<keyword evidence="2" id="KW-0813">Transport</keyword>
<dbReference type="InterPro" id="IPR021647">
    <property type="entry name" value="CusF_Ec"/>
</dbReference>
<evidence type="ECO:0000256" key="4">
    <source>
        <dbReference type="ARBA" id="ARBA00023065"/>
    </source>
</evidence>
<evidence type="ECO:0000313" key="11">
    <source>
        <dbReference type="Proteomes" id="UP000192761"/>
    </source>
</evidence>
<dbReference type="Gene3D" id="2.40.30.170">
    <property type="match status" value="1"/>
</dbReference>
<keyword evidence="11" id="KW-1185">Reference proteome</keyword>
<feature type="domain" description="CusB-like barrel-sandwich hybrid" evidence="7">
    <location>
        <begin position="122"/>
        <end position="237"/>
    </location>
</feature>
<dbReference type="GO" id="GO:0046914">
    <property type="term" value="F:transition metal ion binding"/>
    <property type="evidence" value="ECO:0007669"/>
    <property type="project" value="TreeGrafter"/>
</dbReference>
<evidence type="ECO:0000259" key="7">
    <source>
        <dbReference type="Pfam" id="PF25919"/>
    </source>
</evidence>
<evidence type="ECO:0000256" key="1">
    <source>
        <dbReference type="ARBA" id="ARBA00009477"/>
    </source>
</evidence>
<dbReference type="RefSeq" id="WP_084092743.1">
    <property type="nucleotide sequence ID" value="NZ_FWXD01000034.1"/>
</dbReference>
<keyword evidence="4" id="KW-0406">Ion transport</keyword>
<dbReference type="PANTHER" id="PTHR30097:SF15">
    <property type="entry name" value="CATION EFFLUX SYSTEM PROTEIN CUSB"/>
    <property type="match status" value="1"/>
</dbReference>
<evidence type="ECO:0000256" key="2">
    <source>
        <dbReference type="ARBA" id="ARBA00022448"/>
    </source>
</evidence>
<dbReference type="GO" id="GO:0022857">
    <property type="term" value="F:transmembrane transporter activity"/>
    <property type="evidence" value="ECO:0007669"/>
    <property type="project" value="InterPro"/>
</dbReference>
<dbReference type="Pfam" id="PF25869">
    <property type="entry name" value="3HB_CusB"/>
    <property type="match status" value="1"/>
</dbReference>
<sequence>MNNKMTLALLVATLGTGAAGGWWLGRQHAVPTTSANTAGSKPLYWYDPMKPDAHFDAPGKSPFMDMALIPKYADEAGAQTPAVRIDPALAQNTGIKLATAEEGMLQEGLSAAGSVQFNDRDVAIVQARAAGIVERVHARAIGDVIAAGSPLADVRVPEWLAAQNEYLALRHDAQLAAAAKSRLLQLGMSNQQIAKLEQTGVPAAVVTVTAPRGGMVAELQVREGMTVAAGQTLVRINGLSTVWVEAEVAEAQAAAVQLGAPVQATFAAWPNAPQAGKVTALLPELNRDTRTVRVRIELPNKTGQLRPGMYARLLFSTEAGKPVLLVPSEAVIATGKRMVVIVADGQHGFRPAEVQIGRERDGKTEIVAGLSKGEQVVASGQFLVDSEASLKGVLARMASATNASAPAPAALTEHQGIGVVKGVSGQQVTLAHAPIPSLNWPAMTMAFEVASPELAQGVKAGDKVRFTLIERNGEQLIQSMTRAQP</sequence>
<accession>A0A1W1Y0S4</accession>
<dbReference type="Pfam" id="PF25919">
    <property type="entry name" value="BSH_CusB"/>
    <property type="match status" value="1"/>
</dbReference>